<evidence type="ECO:0000313" key="3">
    <source>
        <dbReference type="Proteomes" id="UP000663823"/>
    </source>
</evidence>
<dbReference type="Proteomes" id="UP000663823">
    <property type="component" value="Unassembled WGS sequence"/>
</dbReference>
<dbReference type="AlphaFoldDB" id="A0A819HE72"/>
<organism evidence="2 3">
    <name type="scientific">Rotaria sordida</name>
    <dbReference type="NCBI Taxonomy" id="392033"/>
    <lineage>
        <taxon>Eukaryota</taxon>
        <taxon>Metazoa</taxon>
        <taxon>Spiralia</taxon>
        <taxon>Gnathifera</taxon>
        <taxon>Rotifera</taxon>
        <taxon>Eurotatoria</taxon>
        <taxon>Bdelloidea</taxon>
        <taxon>Philodinida</taxon>
        <taxon>Philodinidae</taxon>
        <taxon>Rotaria</taxon>
    </lineage>
</organism>
<feature type="transmembrane region" description="Helical" evidence="1">
    <location>
        <begin position="77"/>
        <end position="98"/>
    </location>
</feature>
<evidence type="ECO:0008006" key="4">
    <source>
        <dbReference type="Google" id="ProtNLM"/>
    </source>
</evidence>
<protein>
    <recommendedName>
        <fullName evidence="4">EamA domain-containing protein</fullName>
    </recommendedName>
</protein>
<evidence type="ECO:0000256" key="1">
    <source>
        <dbReference type="SAM" id="Phobius"/>
    </source>
</evidence>
<name>A0A819HE72_9BILA</name>
<keyword evidence="1" id="KW-0812">Transmembrane</keyword>
<proteinExistence type="predicted"/>
<accession>A0A819HE72</accession>
<keyword evidence="1" id="KW-0472">Membrane</keyword>
<feature type="transmembrane region" description="Helical" evidence="1">
    <location>
        <begin position="45"/>
        <end position="70"/>
    </location>
</feature>
<dbReference type="SUPFAM" id="SSF103481">
    <property type="entry name" value="Multidrug resistance efflux transporter EmrE"/>
    <property type="match status" value="1"/>
</dbReference>
<reference evidence="2" key="1">
    <citation type="submission" date="2021-02" db="EMBL/GenBank/DDBJ databases">
        <authorList>
            <person name="Nowell W R."/>
        </authorList>
    </citation>
    <scope>NUCLEOTIDE SEQUENCE</scope>
</reference>
<gene>
    <name evidence="2" type="ORF">OTI717_LOCUS23661</name>
</gene>
<comment type="caution">
    <text evidence="2">The sequence shown here is derived from an EMBL/GenBank/DDBJ whole genome shotgun (WGS) entry which is preliminary data.</text>
</comment>
<dbReference type="EMBL" id="CAJOAX010004286">
    <property type="protein sequence ID" value="CAF3898557.1"/>
    <property type="molecule type" value="Genomic_DNA"/>
</dbReference>
<feature type="non-terminal residue" evidence="2">
    <location>
        <position position="484"/>
    </location>
</feature>
<feature type="transmembrane region" description="Helical" evidence="1">
    <location>
        <begin position="12"/>
        <end position="33"/>
    </location>
</feature>
<evidence type="ECO:0000313" key="2">
    <source>
        <dbReference type="EMBL" id="CAF3898557.1"/>
    </source>
</evidence>
<keyword evidence="1" id="KW-1133">Transmembrane helix</keyword>
<sequence>QNDKASSIYERTYFLQNQTIISTFILVPCWLFSDSSFQFNRYVLFRWNIIILLVLCGLVAFIVNSSVIWCIKDDAAIGYNMVGQLKTLLIIFVGSVLFGESLTIKQIISILLTTIGGLIYTKNQCVIKRIAQQLDLFSMSYQKVQNFKCRCPLIQTGIYGLTESHQIPNIPCDRSSNDVFLNQHLQWYHNFDSVSARKLVRAICNNINQDEHLFSIYERVLKQNISVENYKCKCPLTQDGVFGLSDEHDITNIPCGRAEKEVLCFQHLQFHHNLSSRAAKKIVLALVSYTPTITRLFHHNDHITQSKCAVRKVKSKCPLLSRHIYGLSDHHHVPNIPCDRADQHIFLFHHLTYFHKLNAKAATKLIRALIINQDPCEALFHSNDIIVVSDQTIHNQQYKTKRSKKIIPQQKSYSETILDFSTHYQSLLNAINTSINKTTNDNLDNSMMPLDCSKSNQPSYQLNYPYSTNNMAHAHGLDLNSFLT</sequence>
<dbReference type="InterPro" id="IPR037185">
    <property type="entry name" value="EmrE-like"/>
</dbReference>